<feature type="transmembrane region" description="Helical" evidence="13">
    <location>
        <begin position="371"/>
        <end position="389"/>
    </location>
</feature>
<evidence type="ECO:0000256" key="3">
    <source>
        <dbReference type="ARBA" id="ARBA00010199"/>
    </source>
</evidence>
<evidence type="ECO:0000256" key="10">
    <source>
        <dbReference type="ARBA" id="ARBA00023065"/>
    </source>
</evidence>
<dbReference type="InterPro" id="IPR002528">
    <property type="entry name" value="MATE_fam"/>
</dbReference>
<feature type="transmembrane region" description="Helical" evidence="13">
    <location>
        <begin position="112"/>
        <end position="129"/>
    </location>
</feature>
<evidence type="ECO:0000256" key="1">
    <source>
        <dbReference type="ARBA" id="ARBA00003408"/>
    </source>
</evidence>
<feature type="transmembrane region" description="Helical" evidence="13">
    <location>
        <begin position="141"/>
        <end position="165"/>
    </location>
</feature>
<feature type="transmembrane region" description="Helical" evidence="13">
    <location>
        <begin position="25"/>
        <end position="50"/>
    </location>
</feature>
<evidence type="ECO:0000313" key="14">
    <source>
        <dbReference type="EMBL" id="QCI61099.1"/>
    </source>
</evidence>
<feature type="transmembrane region" description="Helical" evidence="13">
    <location>
        <begin position="291"/>
        <end position="313"/>
    </location>
</feature>
<dbReference type="GO" id="GO:0005886">
    <property type="term" value="C:plasma membrane"/>
    <property type="evidence" value="ECO:0007669"/>
    <property type="project" value="UniProtKB-SubCell"/>
</dbReference>
<dbReference type="GO" id="GO:0006811">
    <property type="term" value="P:monoatomic ion transport"/>
    <property type="evidence" value="ECO:0007669"/>
    <property type="project" value="UniProtKB-KW"/>
</dbReference>
<evidence type="ECO:0000313" key="15">
    <source>
        <dbReference type="Proteomes" id="UP000298642"/>
    </source>
</evidence>
<evidence type="ECO:0000256" key="2">
    <source>
        <dbReference type="ARBA" id="ARBA00004651"/>
    </source>
</evidence>
<comment type="similarity">
    <text evidence="3">Belongs to the multi antimicrobial extrusion (MATE) (TC 2.A.66.1) family.</text>
</comment>
<gene>
    <name evidence="14" type="ORF">EIO64_16530</name>
</gene>
<protein>
    <recommendedName>
        <fullName evidence="4">Probable multidrug resistance protein NorM</fullName>
    </recommendedName>
    <alternativeName>
        <fullName evidence="12">Multidrug-efflux transporter</fullName>
    </alternativeName>
</protein>
<evidence type="ECO:0000256" key="6">
    <source>
        <dbReference type="ARBA" id="ARBA00022449"/>
    </source>
</evidence>
<keyword evidence="15" id="KW-1185">Reference proteome</keyword>
<keyword evidence="10" id="KW-0406">Ion transport</keyword>
<evidence type="ECO:0000256" key="5">
    <source>
        <dbReference type="ARBA" id="ARBA00022448"/>
    </source>
</evidence>
<accession>A0A4D7AP57</accession>
<feature type="transmembrane region" description="Helical" evidence="13">
    <location>
        <begin position="401"/>
        <end position="420"/>
    </location>
</feature>
<dbReference type="InterPro" id="IPR048279">
    <property type="entry name" value="MdtK-like"/>
</dbReference>
<dbReference type="KEGG" id="obj:EIO64_16530"/>
<dbReference type="PANTHER" id="PTHR43298">
    <property type="entry name" value="MULTIDRUG RESISTANCE PROTEIN NORM-RELATED"/>
    <property type="match status" value="1"/>
</dbReference>
<dbReference type="AlphaFoldDB" id="A0A4D7AP57"/>
<dbReference type="InterPro" id="IPR050222">
    <property type="entry name" value="MATE_MdtK"/>
</dbReference>
<comment type="subcellular location">
    <subcellularLocation>
        <location evidence="2">Cell membrane</location>
        <topology evidence="2">Multi-pass membrane protein</topology>
    </subcellularLocation>
</comment>
<name>A0A4D7AP57_9FIRM</name>
<keyword evidence="7" id="KW-1003">Cell membrane</keyword>
<comment type="function">
    <text evidence="1">Multidrug efflux pump.</text>
</comment>
<dbReference type="NCBIfam" id="TIGR00797">
    <property type="entry name" value="matE"/>
    <property type="match status" value="1"/>
</dbReference>
<dbReference type="PANTHER" id="PTHR43298:SF2">
    <property type="entry name" value="FMN_FAD EXPORTER YEEO-RELATED"/>
    <property type="match status" value="1"/>
</dbReference>
<evidence type="ECO:0000256" key="8">
    <source>
        <dbReference type="ARBA" id="ARBA00022692"/>
    </source>
</evidence>
<reference evidence="15" key="1">
    <citation type="submission" date="2018-12" db="EMBL/GenBank/DDBJ databases">
        <title>Dusodibacter welbiota gen. nov., sp. nov., isolated from human faeces and emended description of the Oscillibacter genus.</title>
        <authorList>
            <person name="Le Roy T."/>
            <person name="Van der Smissen P."/>
            <person name="Delzenne N."/>
            <person name="Muccioli G."/>
            <person name="Collet J.F."/>
            <person name="Cani P.D."/>
        </authorList>
    </citation>
    <scope>NUCLEOTIDE SEQUENCE [LARGE SCALE GENOMIC DNA]</scope>
    <source>
        <strain evidence="15">J115</strain>
    </source>
</reference>
<evidence type="ECO:0000256" key="9">
    <source>
        <dbReference type="ARBA" id="ARBA00022989"/>
    </source>
</evidence>
<organism evidence="14 15">
    <name type="scientific">Dysosmobacter welbionis</name>
    <dbReference type="NCBI Taxonomy" id="2093857"/>
    <lineage>
        <taxon>Bacteria</taxon>
        <taxon>Bacillati</taxon>
        <taxon>Bacillota</taxon>
        <taxon>Clostridia</taxon>
        <taxon>Eubacteriales</taxon>
        <taxon>Oscillospiraceae</taxon>
        <taxon>Dysosmobacter</taxon>
    </lineage>
</organism>
<keyword evidence="5" id="KW-0813">Transport</keyword>
<feature type="transmembrane region" description="Helical" evidence="13">
    <location>
        <begin position="71"/>
        <end position="92"/>
    </location>
</feature>
<evidence type="ECO:0000256" key="7">
    <source>
        <dbReference type="ARBA" id="ARBA00022475"/>
    </source>
</evidence>
<evidence type="ECO:0000256" key="11">
    <source>
        <dbReference type="ARBA" id="ARBA00023136"/>
    </source>
</evidence>
<keyword evidence="9 13" id="KW-1133">Transmembrane helix</keyword>
<dbReference type="Pfam" id="PF01554">
    <property type="entry name" value="MatE"/>
    <property type="match status" value="2"/>
</dbReference>
<dbReference type="CDD" id="cd13138">
    <property type="entry name" value="MATE_yoeA_like"/>
    <property type="match status" value="1"/>
</dbReference>
<sequence>MLTGLLQLAYNTADSVVVGRYAGSTSLAAVGATTSIIFLLVTLFNGVSIGTNYLTARYYGAGDQEAISQTVHCSAVLSVILGLMAGVVGILFSTPLLELAGAPMDVLPLSSLYLKIYFLGIPALVAYNFGSAILRAVGDTLYPLIFMIVSGAMNVGLNLLFVIVFHLGVAGVAIATSVSQLLSAVLVIIRLCTINSICRLDLRKIRLYPDKAALMLKIGLSAGIQGIIFSIANVMIQSAVNSFGSAVIAGNSAASGLENFIHTAQNTFYQATITFTSQSLGAKRPRQAVQVFWICMGLTVGLGLVMCVLLRLFQPQLLGIYVKPADDAYEAVMAAGVTRVLAISQFQWIGGMMETACGSIRGLGKTINPTVTTLIGACGLRVIWLYTIFKAVGTIESLYWSYPVSWTLTLVIHIVFLLIYKRQLEALQKGENACAPPV</sequence>
<evidence type="ECO:0000256" key="13">
    <source>
        <dbReference type="SAM" id="Phobius"/>
    </source>
</evidence>
<dbReference type="EMBL" id="CP034413">
    <property type="protein sequence ID" value="QCI61099.1"/>
    <property type="molecule type" value="Genomic_DNA"/>
</dbReference>
<evidence type="ECO:0000256" key="4">
    <source>
        <dbReference type="ARBA" id="ARBA00020268"/>
    </source>
</evidence>
<proteinExistence type="inferred from homology"/>
<keyword evidence="6" id="KW-0050">Antiport</keyword>
<keyword evidence="11 13" id="KW-0472">Membrane</keyword>
<keyword evidence="8 13" id="KW-0812">Transmembrane</keyword>
<dbReference type="PIRSF" id="PIRSF006603">
    <property type="entry name" value="DinF"/>
    <property type="match status" value="1"/>
</dbReference>
<feature type="transmembrane region" description="Helical" evidence="13">
    <location>
        <begin position="171"/>
        <end position="193"/>
    </location>
</feature>
<dbReference type="Proteomes" id="UP000298642">
    <property type="component" value="Chromosome"/>
</dbReference>
<dbReference type="GO" id="GO:0015297">
    <property type="term" value="F:antiporter activity"/>
    <property type="evidence" value="ECO:0007669"/>
    <property type="project" value="UniProtKB-KW"/>
</dbReference>
<dbReference type="GO" id="GO:0042910">
    <property type="term" value="F:xenobiotic transmembrane transporter activity"/>
    <property type="evidence" value="ECO:0007669"/>
    <property type="project" value="InterPro"/>
</dbReference>
<evidence type="ECO:0000256" key="12">
    <source>
        <dbReference type="ARBA" id="ARBA00031636"/>
    </source>
</evidence>